<accession>A0A9P9FPK2</accession>
<organism evidence="2 3">
    <name type="scientific">Dactylonectria macrodidyma</name>
    <dbReference type="NCBI Taxonomy" id="307937"/>
    <lineage>
        <taxon>Eukaryota</taxon>
        <taxon>Fungi</taxon>
        <taxon>Dikarya</taxon>
        <taxon>Ascomycota</taxon>
        <taxon>Pezizomycotina</taxon>
        <taxon>Sordariomycetes</taxon>
        <taxon>Hypocreomycetidae</taxon>
        <taxon>Hypocreales</taxon>
        <taxon>Nectriaceae</taxon>
        <taxon>Dactylonectria</taxon>
    </lineage>
</organism>
<keyword evidence="1" id="KW-1133">Transmembrane helix</keyword>
<keyword evidence="3" id="KW-1185">Reference proteome</keyword>
<comment type="caution">
    <text evidence="2">The sequence shown here is derived from an EMBL/GenBank/DDBJ whole genome shotgun (WGS) entry which is preliminary data.</text>
</comment>
<keyword evidence="1" id="KW-0812">Transmembrane</keyword>
<protein>
    <submittedName>
        <fullName evidence="2">Uncharacterized protein</fullName>
    </submittedName>
</protein>
<name>A0A9P9FPK2_9HYPO</name>
<feature type="transmembrane region" description="Helical" evidence="1">
    <location>
        <begin position="519"/>
        <end position="540"/>
    </location>
</feature>
<evidence type="ECO:0000313" key="3">
    <source>
        <dbReference type="Proteomes" id="UP000738349"/>
    </source>
</evidence>
<dbReference type="EMBL" id="JAGMUV010000002">
    <property type="protein sequence ID" value="KAH7171211.1"/>
    <property type="molecule type" value="Genomic_DNA"/>
</dbReference>
<reference evidence="2" key="1">
    <citation type="journal article" date="2021" name="Nat. Commun.">
        <title>Genetic determinants of endophytism in the Arabidopsis root mycobiome.</title>
        <authorList>
            <person name="Mesny F."/>
            <person name="Miyauchi S."/>
            <person name="Thiergart T."/>
            <person name="Pickel B."/>
            <person name="Atanasova L."/>
            <person name="Karlsson M."/>
            <person name="Huettel B."/>
            <person name="Barry K.W."/>
            <person name="Haridas S."/>
            <person name="Chen C."/>
            <person name="Bauer D."/>
            <person name="Andreopoulos W."/>
            <person name="Pangilinan J."/>
            <person name="LaButti K."/>
            <person name="Riley R."/>
            <person name="Lipzen A."/>
            <person name="Clum A."/>
            <person name="Drula E."/>
            <person name="Henrissat B."/>
            <person name="Kohler A."/>
            <person name="Grigoriev I.V."/>
            <person name="Martin F.M."/>
            <person name="Hacquard S."/>
        </authorList>
    </citation>
    <scope>NUCLEOTIDE SEQUENCE</scope>
    <source>
        <strain evidence="2">MPI-CAGE-AT-0147</strain>
    </source>
</reference>
<evidence type="ECO:0000256" key="1">
    <source>
        <dbReference type="SAM" id="Phobius"/>
    </source>
</evidence>
<keyword evidence="1" id="KW-0472">Membrane</keyword>
<dbReference type="AlphaFoldDB" id="A0A9P9FPK2"/>
<evidence type="ECO:0000313" key="2">
    <source>
        <dbReference type="EMBL" id="KAH7171211.1"/>
    </source>
</evidence>
<sequence length="642" mass="73063">MGLVHHGLDLFNYDQRVCSSQVLIPKDGTPSNIEYDEYVVYKKPESSGDETPQDHLVDGDEHVAHHFTRNDSSGTALFELAFRHGLLLDRNGEFRKPDGTESPSARMEGRIRRVICFKRRTPAYGGRDILSMTVDDLAAMKLHPATLQYSTRTTTESRFWSKDRSELSVILSFSEMPRTPCDFLSMTYNVHTRSATILVRQSWEPRRHNLDDLDEYDHRLESCRAHWAHPLIMPVVLLQVQFMRCEEAVSDNNMNVAALEHDVSNVAGFDTEDPSPFRLRRQMSRDENGKVTWGPMTMANLMKRAHEVLKDTIKLLDTIRWMERAVKVLILAGDELAQRMGSSSNSTPFDFGQDLSMLSPMLLDPERGGPAPVSPVLPPRLRVQVPDGGEMDGDSLGSHWHEIRQYLDGLLRLCMGLETDRRMSEARCRAQIDMIYSKMAQEDNVLNARMAVASSRDSSAMKALAVITAIFLPGEFLGSLFGMSMFDWLGPDEEDDADPSSTASTTGVGNVKRFGQSFWVYWAVAIPLTVFILVVWRAWWVAQDRYFRRHLSQELSEERFWTADGRPRNLGDSFVHDFFYLSARRDEKVKVREEDEMCDLEAVDSTVKDGGGETPLGRSASMRQRQIMEARIWSMNQRSTAV</sequence>
<dbReference type="Proteomes" id="UP000738349">
    <property type="component" value="Unassembled WGS sequence"/>
</dbReference>
<dbReference type="Gene3D" id="1.20.58.340">
    <property type="entry name" value="Magnesium transport protein CorA, transmembrane region"/>
    <property type="match status" value="1"/>
</dbReference>
<gene>
    <name evidence="2" type="ORF">EDB81DRAFT_193957</name>
</gene>
<dbReference type="OrthoDB" id="1577640at2759"/>
<proteinExistence type="predicted"/>